<dbReference type="InterPro" id="IPR016035">
    <property type="entry name" value="Acyl_Trfase/lysoPLipase"/>
</dbReference>
<accession>A0A951QJF9</accession>
<evidence type="ECO:0000313" key="1">
    <source>
        <dbReference type="EMBL" id="MBW4667564.1"/>
    </source>
</evidence>
<organism evidence="1 2">
    <name type="scientific">Cyanomargarita calcarea GSE-NOS-MK-12-04C</name>
    <dbReference type="NCBI Taxonomy" id="2839659"/>
    <lineage>
        <taxon>Bacteria</taxon>
        <taxon>Bacillati</taxon>
        <taxon>Cyanobacteriota</taxon>
        <taxon>Cyanophyceae</taxon>
        <taxon>Nostocales</taxon>
        <taxon>Cyanomargaritaceae</taxon>
        <taxon>Cyanomargarita</taxon>
    </lineage>
</organism>
<dbReference type="AlphaFoldDB" id="A0A951QJF9"/>
<dbReference type="Proteomes" id="UP000729701">
    <property type="component" value="Unassembled WGS sequence"/>
</dbReference>
<dbReference type="SUPFAM" id="SSF52151">
    <property type="entry name" value="FabD/lysophospholipase-like"/>
    <property type="match status" value="1"/>
</dbReference>
<reference evidence="1" key="1">
    <citation type="submission" date="2021-05" db="EMBL/GenBank/DDBJ databases">
        <authorList>
            <person name="Pietrasiak N."/>
            <person name="Ward R."/>
            <person name="Stajich J.E."/>
            <person name="Kurbessoian T."/>
        </authorList>
    </citation>
    <scope>NUCLEOTIDE SEQUENCE</scope>
    <source>
        <strain evidence="1">GSE-NOS-MK-12-04C</strain>
    </source>
</reference>
<sequence>MSRDNQKKLAIACSSGSFKGAFAHGVVSALEVAKIRADAYAAASSSVIPLAWATINKASELGVDYWITGSQLIRQGNIGMSEISLGGITGFSPPKEQIFAVETPEFCIATSAVISQAAANETQGEKARRLGRRLLVSAGKKDRSWVDENLQVALFSNKRSELHLNADNFAEVAYASSRMLHGWDIPAWIDGKPYIDASYTCLCPAMEMVDAGYHEVIAISNEPGTLYRDMFQLEAISDNYKGANIHTIQPDVDPKELGVDFTDATVEGLVAVYRHGEEKGKEFIAGVMDC</sequence>
<reference evidence="1" key="2">
    <citation type="journal article" date="2022" name="Microbiol. Resour. Announc.">
        <title>Metagenome Sequencing to Explore Phylogenomics of Terrestrial Cyanobacteria.</title>
        <authorList>
            <person name="Ward R.D."/>
            <person name="Stajich J.E."/>
            <person name="Johansen J.R."/>
            <person name="Huntemann M."/>
            <person name="Clum A."/>
            <person name="Foster B."/>
            <person name="Foster B."/>
            <person name="Roux S."/>
            <person name="Palaniappan K."/>
            <person name="Varghese N."/>
            <person name="Mukherjee S."/>
            <person name="Reddy T.B.K."/>
            <person name="Daum C."/>
            <person name="Copeland A."/>
            <person name="Chen I.A."/>
            <person name="Ivanova N.N."/>
            <person name="Kyrpides N.C."/>
            <person name="Shapiro N."/>
            <person name="Eloe-Fadrosh E.A."/>
            <person name="Pietrasiak N."/>
        </authorList>
    </citation>
    <scope>NUCLEOTIDE SEQUENCE</scope>
    <source>
        <strain evidence="1">GSE-NOS-MK-12-04C</strain>
    </source>
</reference>
<protein>
    <submittedName>
        <fullName evidence="1">Uncharacterized protein</fullName>
    </submittedName>
</protein>
<proteinExistence type="predicted"/>
<comment type="caution">
    <text evidence="1">The sequence shown here is derived from an EMBL/GenBank/DDBJ whole genome shotgun (WGS) entry which is preliminary data.</text>
</comment>
<evidence type="ECO:0000313" key="2">
    <source>
        <dbReference type="Proteomes" id="UP000729701"/>
    </source>
</evidence>
<dbReference type="EMBL" id="JAHHGZ010000008">
    <property type="protein sequence ID" value="MBW4667564.1"/>
    <property type="molecule type" value="Genomic_DNA"/>
</dbReference>
<gene>
    <name evidence="1" type="ORF">KME60_09055</name>
</gene>
<name>A0A951QJF9_9CYAN</name>